<evidence type="ECO:0000313" key="2">
    <source>
        <dbReference type="EMBL" id="SMF18856.1"/>
    </source>
</evidence>
<dbReference type="Proteomes" id="UP000192907">
    <property type="component" value="Unassembled WGS sequence"/>
</dbReference>
<name>A0A1Y6BME0_9BACT</name>
<feature type="domain" description="STAS" evidence="1">
    <location>
        <begin position="45"/>
        <end position="145"/>
    </location>
</feature>
<protein>
    <submittedName>
        <fullName evidence="2">STAS domain-containing protein</fullName>
    </submittedName>
</protein>
<evidence type="ECO:0000313" key="3">
    <source>
        <dbReference type="Proteomes" id="UP000192907"/>
    </source>
</evidence>
<dbReference type="OrthoDB" id="9769739at2"/>
<dbReference type="Pfam" id="PF01740">
    <property type="entry name" value="STAS"/>
    <property type="match status" value="1"/>
</dbReference>
<dbReference type="STRING" id="1513793.SAMN06296036_106210"/>
<dbReference type="InterPro" id="IPR036513">
    <property type="entry name" value="STAS_dom_sf"/>
</dbReference>
<organism evidence="2 3">
    <name type="scientific">Pseudobacteriovorax antillogorgiicola</name>
    <dbReference type="NCBI Taxonomy" id="1513793"/>
    <lineage>
        <taxon>Bacteria</taxon>
        <taxon>Pseudomonadati</taxon>
        <taxon>Bdellovibrionota</taxon>
        <taxon>Oligoflexia</taxon>
        <taxon>Oligoflexales</taxon>
        <taxon>Pseudobacteriovoracaceae</taxon>
        <taxon>Pseudobacteriovorax</taxon>
    </lineage>
</organism>
<dbReference type="InterPro" id="IPR002645">
    <property type="entry name" value="STAS_dom"/>
</dbReference>
<proteinExistence type="predicted"/>
<dbReference type="Gene3D" id="3.30.750.24">
    <property type="entry name" value="STAS domain"/>
    <property type="match status" value="1"/>
</dbReference>
<accession>A0A1Y6BME0</accession>
<reference evidence="3" key="1">
    <citation type="submission" date="2017-04" db="EMBL/GenBank/DDBJ databases">
        <authorList>
            <person name="Varghese N."/>
            <person name="Submissions S."/>
        </authorList>
    </citation>
    <scope>NUCLEOTIDE SEQUENCE [LARGE SCALE GENOMIC DNA]</scope>
    <source>
        <strain evidence="3">RKEM611</strain>
    </source>
</reference>
<dbReference type="SUPFAM" id="SSF52091">
    <property type="entry name" value="SpoIIaa-like"/>
    <property type="match status" value="1"/>
</dbReference>
<sequence length="153" mass="16900">MIDVLTIQRLSELQTKHIVSIGDASDDVPLTSEEKALLDSAEGRVVLIYLSGPMMFGVSKAIAREQNAIQDQKAIVLDLHDVPLIDTTVSLAIENFIKDSVESERLVFVVKPQSQAKRSLERLGVFEIIPGTHMCENRRDALSKALMTIPSDD</sequence>
<dbReference type="RefSeq" id="WP_132317735.1">
    <property type="nucleotide sequence ID" value="NZ_FWZT01000006.1"/>
</dbReference>
<evidence type="ECO:0000259" key="1">
    <source>
        <dbReference type="PROSITE" id="PS50801"/>
    </source>
</evidence>
<dbReference type="AlphaFoldDB" id="A0A1Y6BME0"/>
<gene>
    <name evidence="2" type="ORF">SAMN06296036_106210</name>
</gene>
<dbReference type="CDD" id="cd07042">
    <property type="entry name" value="STAS_SulP_like_sulfate_transporter"/>
    <property type="match status" value="1"/>
</dbReference>
<dbReference type="PROSITE" id="PS50801">
    <property type="entry name" value="STAS"/>
    <property type="match status" value="1"/>
</dbReference>
<dbReference type="EMBL" id="FWZT01000006">
    <property type="protein sequence ID" value="SMF18856.1"/>
    <property type="molecule type" value="Genomic_DNA"/>
</dbReference>
<keyword evidence="3" id="KW-1185">Reference proteome</keyword>